<evidence type="ECO:0000313" key="4">
    <source>
        <dbReference type="Proteomes" id="UP000011519"/>
    </source>
</evidence>
<feature type="compositionally biased region" description="Basic and acidic residues" evidence="1">
    <location>
        <begin position="60"/>
        <end position="70"/>
    </location>
</feature>
<feature type="transmembrane region" description="Helical" evidence="2">
    <location>
        <begin position="83"/>
        <end position="103"/>
    </location>
</feature>
<protein>
    <submittedName>
        <fullName evidence="3">Uncharacterized protein</fullName>
    </submittedName>
</protein>
<proteinExistence type="predicted"/>
<keyword evidence="2" id="KW-0812">Transmembrane</keyword>
<evidence type="ECO:0000256" key="2">
    <source>
        <dbReference type="SAM" id="Phobius"/>
    </source>
</evidence>
<dbReference type="Proteomes" id="UP000011519">
    <property type="component" value="Unassembled WGS sequence"/>
</dbReference>
<keyword evidence="2" id="KW-0472">Membrane</keyword>
<accession>L9ZML6</accession>
<feature type="region of interest" description="Disordered" evidence="1">
    <location>
        <begin position="1"/>
        <end position="70"/>
    </location>
</feature>
<dbReference type="AlphaFoldDB" id="L9ZML6"/>
<dbReference type="OrthoDB" id="199035at2157"/>
<feature type="transmembrane region" description="Helical" evidence="2">
    <location>
        <begin position="109"/>
        <end position="130"/>
    </location>
</feature>
<evidence type="ECO:0000256" key="1">
    <source>
        <dbReference type="SAM" id="MobiDB-lite"/>
    </source>
</evidence>
<organism evidence="3 4">
    <name type="scientific">Natrialba hulunbeirensis JCM 10989</name>
    <dbReference type="NCBI Taxonomy" id="1227493"/>
    <lineage>
        <taxon>Archaea</taxon>
        <taxon>Methanobacteriati</taxon>
        <taxon>Methanobacteriota</taxon>
        <taxon>Stenosarchaea group</taxon>
        <taxon>Halobacteria</taxon>
        <taxon>Halobacteriales</taxon>
        <taxon>Natrialbaceae</taxon>
        <taxon>Natrialba</taxon>
    </lineage>
</organism>
<dbReference type="EMBL" id="AOIM01000042">
    <property type="protein sequence ID" value="ELY87306.1"/>
    <property type="molecule type" value="Genomic_DNA"/>
</dbReference>
<sequence>MVPGSLPDTSDLHDSPDSTGSIDSPESSRSSEPRNSPNASTASTLVTDGGTPTSDSAADPQRDTAADVREGTRDALYDTIGTVALLGFSLLFLAAGTSGIVTADSTTSGALGVVLGLVGIVLAAIAFDVVPLSRE</sequence>
<gene>
    <name evidence="3" type="ORF">C483_18483</name>
</gene>
<dbReference type="PATRIC" id="fig|1227493.4.peg.3719"/>
<name>L9ZML6_9EURY</name>
<feature type="compositionally biased region" description="Polar residues" evidence="1">
    <location>
        <begin position="39"/>
        <end position="56"/>
    </location>
</feature>
<feature type="compositionally biased region" description="Low complexity" evidence="1">
    <location>
        <begin position="24"/>
        <end position="38"/>
    </location>
</feature>
<comment type="caution">
    <text evidence="3">The sequence shown here is derived from an EMBL/GenBank/DDBJ whole genome shotgun (WGS) entry which is preliminary data.</text>
</comment>
<keyword evidence="2" id="KW-1133">Transmembrane helix</keyword>
<keyword evidence="4" id="KW-1185">Reference proteome</keyword>
<evidence type="ECO:0000313" key="3">
    <source>
        <dbReference type="EMBL" id="ELY87306.1"/>
    </source>
</evidence>
<dbReference type="RefSeq" id="WP_006654823.1">
    <property type="nucleotide sequence ID" value="NZ_AOIM01000042.1"/>
</dbReference>
<reference evidence="3 4" key="1">
    <citation type="journal article" date="2014" name="PLoS Genet.">
        <title>Phylogenetically driven sequencing of extremely halophilic archaea reveals strategies for static and dynamic osmo-response.</title>
        <authorList>
            <person name="Becker E.A."/>
            <person name="Seitzer P.M."/>
            <person name="Tritt A."/>
            <person name="Larsen D."/>
            <person name="Krusor M."/>
            <person name="Yao A.I."/>
            <person name="Wu D."/>
            <person name="Madern D."/>
            <person name="Eisen J.A."/>
            <person name="Darling A.E."/>
            <person name="Facciotti M.T."/>
        </authorList>
    </citation>
    <scope>NUCLEOTIDE SEQUENCE [LARGE SCALE GENOMIC DNA]</scope>
    <source>
        <strain evidence="3 4">JCM 10989</strain>
    </source>
</reference>